<feature type="domain" description="7 transmembrane helices usually fused to an inactive transglutaminase" evidence="3">
    <location>
        <begin position="272"/>
        <end position="513"/>
    </location>
</feature>
<proteinExistence type="predicted"/>
<feature type="transmembrane region" description="Helical" evidence="1">
    <location>
        <begin position="368"/>
        <end position="385"/>
    </location>
</feature>
<feature type="transmembrane region" description="Helical" evidence="1">
    <location>
        <begin position="452"/>
        <end position="472"/>
    </location>
</feature>
<feature type="transmembrane region" description="Helical" evidence="1">
    <location>
        <begin position="423"/>
        <end position="440"/>
    </location>
</feature>
<evidence type="ECO:0000256" key="1">
    <source>
        <dbReference type="SAM" id="Phobius"/>
    </source>
</evidence>
<feature type="transmembrane region" description="Helical" evidence="1">
    <location>
        <begin position="320"/>
        <end position="337"/>
    </location>
</feature>
<reference evidence="4 5" key="1">
    <citation type="submission" date="2022-10" db="EMBL/GenBank/DDBJ databases">
        <title>Luteolibacter flavescens strain MCCC 1K03193, whole genome shotgun sequencing project.</title>
        <authorList>
            <person name="Zhao G."/>
            <person name="Shen L."/>
        </authorList>
    </citation>
    <scope>NUCLEOTIDE SEQUENCE [LARGE SCALE GENOMIC DNA]</scope>
    <source>
        <strain evidence="4 5">MCCC 1K03193</strain>
    </source>
</reference>
<name>A0ABT3FIZ1_9BACT</name>
<protein>
    <submittedName>
        <fullName evidence="4">Inactive transglutaminase family protein</fullName>
    </submittedName>
</protein>
<feature type="domain" description="Inactive transglutaminase fused to 7 transmembrane helices" evidence="2">
    <location>
        <begin position="24"/>
        <end position="189"/>
    </location>
</feature>
<gene>
    <name evidence="4" type="ORF">OKA04_00435</name>
</gene>
<evidence type="ECO:0000259" key="2">
    <source>
        <dbReference type="Pfam" id="PF14400"/>
    </source>
</evidence>
<dbReference type="Pfam" id="PF14402">
    <property type="entry name" value="7TM_transglut"/>
    <property type="match status" value="1"/>
</dbReference>
<dbReference type="RefSeq" id="WP_264499137.1">
    <property type="nucleotide sequence ID" value="NZ_JAPDDS010000001.1"/>
</dbReference>
<dbReference type="EMBL" id="JAPDDS010000001">
    <property type="protein sequence ID" value="MCW1883174.1"/>
    <property type="molecule type" value="Genomic_DNA"/>
</dbReference>
<accession>A0ABT3FIZ1</accession>
<dbReference type="InterPro" id="IPR025840">
    <property type="entry name" value="7TM_transglut"/>
</dbReference>
<keyword evidence="1" id="KW-0812">Transmembrane</keyword>
<keyword evidence="5" id="KW-1185">Reference proteome</keyword>
<dbReference type="Pfam" id="PF14400">
    <property type="entry name" value="Transglut_i_TM"/>
    <property type="match status" value="1"/>
</dbReference>
<comment type="caution">
    <text evidence="4">The sequence shown here is derived from an EMBL/GenBank/DDBJ whole genome shotgun (WGS) entry which is preliminary data.</text>
</comment>
<evidence type="ECO:0000313" key="5">
    <source>
        <dbReference type="Proteomes" id="UP001207930"/>
    </source>
</evidence>
<sequence length="516" mass="56156">MASRVKLLLVVLFLTAIGGGIAAYKHVRLGLPLKAGTLPEQWLVEAKITFMASPEGGKVSARLSLPAAAVDEGIGQESGSVGYNYYVEKDRGEYAAIWASEKQSGNQAIYYRVSFPKLLKSGGEPMPHSGGGLPVAEDPGLSGASENAAKRVVQRAKSVSADPNSLFVSLFTAINAIDASQEVGVLRKQYEGEVGGRSSAIPALGIDLLNLAGVPARLAYGVRLEEARGGQQPTRLVEYYDGADWKVRDPDEPASTLDPEKIFVWNRGGGALFEVNGDAEASQLTFTVIRDLVPLTELTNLRDSPLLISTIFGLPASEQAVFRYVVLIPLGAFVVVVMRNIIGVSTLGTFMPVLLALALLEIPLDSGLIMFTVIIAAGLWFRFLLSRLNMLVVPRVAACVVIVTLLMMVLSVVSYKLGIRDGLQITLFPMIILAWTIERMSLIWEEEGKRSAIMQVGGSLFVAVIAYLFMSIRQVQYLAFYFPEMLLVLLAVIILIGRYTGYRLSELMRFRDFKEA</sequence>
<evidence type="ECO:0000313" key="4">
    <source>
        <dbReference type="EMBL" id="MCW1883174.1"/>
    </source>
</evidence>
<feature type="transmembrane region" description="Helical" evidence="1">
    <location>
        <begin position="344"/>
        <end position="362"/>
    </location>
</feature>
<feature type="transmembrane region" description="Helical" evidence="1">
    <location>
        <begin position="397"/>
        <end position="417"/>
    </location>
</feature>
<organism evidence="4 5">
    <name type="scientific">Luteolibacter flavescens</name>
    <dbReference type="NCBI Taxonomy" id="1859460"/>
    <lineage>
        <taxon>Bacteria</taxon>
        <taxon>Pseudomonadati</taxon>
        <taxon>Verrucomicrobiota</taxon>
        <taxon>Verrucomicrobiia</taxon>
        <taxon>Verrucomicrobiales</taxon>
        <taxon>Verrucomicrobiaceae</taxon>
        <taxon>Luteolibacter</taxon>
    </lineage>
</organism>
<keyword evidence="1" id="KW-0472">Membrane</keyword>
<keyword evidence="1" id="KW-1133">Transmembrane helix</keyword>
<dbReference type="InterPro" id="IPR025838">
    <property type="entry name" value="Transglut_i_TM"/>
</dbReference>
<dbReference type="Proteomes" id="UP001207930">
    <property type="component" value="Unassembled WGS sequence"/>
</dbReference>
<feature type="transmembrane region" description="Helical" evidence="1">
    <location>
        <begin position="478"/>
        <end position="501"/>
    </location>
</feature>
<evidence type="ECO:0000259" key="3">
    <source>
        <dbReference type="Pfam" id="PF14402"/>
    </source>
</evidence>